<feature type="transmembrane region" description="Helical" evidence="7">
    <location>
        <begin position="112"/>
        <end position="131"/>
    </location>
</feature>
<keyword evidence="6 7" id="KW-0472">Membrane</keyword>
<evidence type="ECO:0000313" key="11">
    <source>
        <dbReference type="EMBL" id="MFD2565320.1"/>
    </source>
</evidence>
<dbReference type="RefSeq" id="WP_378295142.1">
    <property type="nucleotide sequence ID" value="NZ_JBHULE010000035.1"/>
</dbReference>
<keyword evidence="4 7" id="KW-0812">Transmembrane</keyword>
<dbReference type="Gene3D" id="2.30.30.60">
    <property type="match status" value="1"/>
</dbReference>
<feature type="domain" description="Mechanosensitive ion channel MscS C-terminal" evidence="9">
    <location>
        <begin position="209"/>
        <end position="290"/>
    </location>
</feature>
<proteinExistence type="inferred from homology"/>
<keyword evidence="3" id="KW-1003">Cell membrane</keyword>
<evidence type="ECO:0000259" key="9">
    <source>
        <dbReference type="Pfam" id="PF21082"/>
    </source>
</evidence>
<evidence type="ECO:0000256" key="2">
    <source>
        <dbReference type="ARBA" id="ARBA00008017"/>
    </source>
</evidence>
<dbReference type="InterPro" id="IPR049142">
    <property type="entry name" value="MS_channel_1st"/>
</dbReference>
<evidence type="ECO:0000256" key="4">
    <source>
        <dbReference type="ARBA" id="ARBA00022692"/>
    </source>
</evidence>
<evidence type="ECO:0000256" key="7">
    <source>
        <dbReference type="SAM" id="Phobius"/>
    </source>
</evidence>
<protein>
    <submittedName>
        <fullName evidence="11">Mechanosensitive ion channel family protein</fullName>
    </submittedName>
</protein>
<dbReference type="InterPro" id="IPR010920">
    <property type="entry name" value="LSM_dom_sf"/>
</dbReference>
<comment type="subcellular location">
    <subcellularLocation>
        <location evidence="1">Cell membrane</location>
        <topology evidence="1">Multi-pass membrane protein</topology>
    </subcellularLocation>
</comment>
<dbReference type="InterPro" id="IPR006685">
    <property type="entry name" value="MscS_channel_2nd"/>
</dbReference>
<feature type="transmembrane region" description="Helical" evidence="7">
    <location>
        <begin position="88"/>
        <end position="106"/>
    </location>
</feature>
<dbReference type="PANTHER" id="PTHR30347">
    <property type="entry name" value="POTASSIUM CHANNEL RELATED"/>
    <property type="match status" value="1"/>
</dbReference>
<dbReference type="InterPro" id="IPR052702">
    <property type="entry name" value="MscS-like_channel"/>
</dbReference>
<dbReference type="Pfam" id="PF00924">
    <property type="entry name" value="MS_channel_2nd"/>
    <property type="match status" value="1"/>
</dbReference>
<dbReference type="SUPFAM" id="SSF82689">
    <property type="entry name" value="Mechanosensitive channel protein MscS (YggB), C-terminal domain"/>
    <property type="match status" value="1"/>
</dbReference>
<dbReference type="PANTHER" id="PTHR30347:SF1">
    <property type="entry name" value="MECHANOSENSITIVE CHANNEL MSCK"/>
    <property type="match status" value="1"/>
</dbReference>
<feature type="domain" description="Mechanosensitive ion channel MscS" evidence="8">
    <location>
        <begin position="133"/>
        <end position="199"/>
    </location>
</feature>
<keyword evidence="12" id="KW-1185">Reference proteome</keyword>
<reference evidence="12" key="1">
    <citation type="journal article" date="2019" name="Int. J. Syst. Evol. Microbiol.">
        <title>The Global Catalogue of Microorganisms (GCM) 10K type strain sequencing project: providing services to taxonomists for standard genome sequencing and annotation.</title>
        <authorList>
            <consortium name="The Broad Institute Genomics Platform"/>
            <consortium name="The Broad Institute Genome Sequencing Center for Infectious Disease"/>
            <person name="Wu L."/>
            <person name="Ma J."/>
        </authorList>
    </citation>
    <scope>NUCLEOTIDE SEQUENCE [LARGE SCALE GENOMIC DNA]</scope>
    <source>
        <strain evidence="12">KCTC 52274</strain>
    </source>
</reference>
<dbReference type="SUPFAM" id="SSF82861">
    <property type="entry name" value="Mechanosensitive channel protein MscS (YggB), transmembrane region"/>
    <property type="match status" value="1"/>
</dbReference>
<keyword evidence="5 7" id="KW-1133">Transmembrane helix</keyword>
<dbReference type="Proteomes" id="UP001597319">
    <property type="component" value="Unassembled WGS sequence"/>
</dbReference>
<dbReference type="Gene3D" id="1.10.287.1260">
    <property type="match status" value="1"/>
</dbReference>
<dbReference type="Gene3D" id="3.30.70.100">
    <property type="match status" value="1"/>
</dbReference>
<comment type="caution">
    <text evidence="11">The sequence shown here is derived from an EMBL/GenBank/DDBJ whole genome shotgun (WGS) entry which is preliminary data.</text>
</comment>
<dbReference type="Pfam" id="PF21082">
    <property type="entry name" value="MS_channel_3rd"/>
    <property type="match status" value="1"/>
</dbReference>
<dbReference type="Pfam" id="PF21088">
    <property type="entry name" value="MS_channel_1st"/>
    <property type="match status" value="1"/>
</dbReference>
<dbReference type="EMBL" id="JBHULE010000035">
    <property type="protein sequence ID" value="MFD2565320.1"/>
    <property type="molecule type" value="Genomic_DNA"/>
</dbReference>
<name>A0ABW5LKP7_9FLAO</name>
<sequence length="304" mass="34590">MIQEEIKEQVGEITEQVKEVIEKDVWGTIKHFLDYEIFHFGTKDPVILTVRVVVLVLLSIVIASIFLKFVRRIITKKLAHQDKVKFESVFSFAKYFIYIIIIFITLDNIGFNITAVFAASAALLVGVGLALQTLIQDIISGVFIFIDQTVHVGDIIELDGKVGRVEEIKLRTTRAVTIDNKVLIIPNHKYLTSTLYNWTQNGSITRESVEIGVAYGSDVNLVKELLIKIAMDNDKILKTPEPLVLFTDFADSSLNFKLVFTMNDSFQAGIPKSEIRFEIIRLFRENNINIPFPQREVTILKPKE</sequence>
<evidence type="ECO:0000256" key="1">
    <source>
        <dbReference type="ARBA" id="ARBA00004651"/>
    </source>
</evidence>
<evidence type="ECO:0000313" key="12">
    <source>
        <dbReference type="Proteomes" id="UP001597319"/>
    </source>
</evidence>
<dbReference type="InterPro" id="IPR011014">
    <property type="entry name" value="MscS_channel_TM-2"/>
</dbReference>
<feature type="domain" description="Mechanosensitive ion channel transmembrane helices 2/3" evidence="10">
    <location>
        <begin position="94"/>
        <end position="132"/>
    </location>
</feature>
<evidence type="ECO:0000256" key="3">
    <source>
        <dbReference type="ARBA" id="ARBA00022475"/>
    </source>
</evidence>
<comment type="similarity">
    <text evidence="2">Belongs to the MscS (TC 1.A.23) family.</text>
</comment>
<organism evidence="11 12">
    <name type="scientific">Aquimarina rubra</name>
    <dbReference type="NCBI Taxonomy" id="1920033"/>
    <lineage>
        <taxon>Bacteria</taxon>
        <taxon>Pseudomonadati</taxon>
        <taxon>Bacteroidota</taxon>
        <taxon>Flavobacteriia</taxon>
        <taxon>Flavobacteriales</taxon>
        <taxon>Flavobacteriaceae</taxon>
        <taxon>Aquimarina</taxon>
    </lineage>
</organism>
<evidence type="ECO:0000259" key="10">
    <source>
        <dbReference type="Pfam" id="PF21088"/>
    </source>
</evidence>
<evidence type="ECO:0000256" key="6">
    <source>
        <dbReference type="ARBA" id="ARBA00023136"/>
    </source>
</evidence>
<evidence type="ECO:0000259" key="8">
    <source>
        <dbReference type="Pfam" id="PF00924"/>
    </source>
</evidence>
<dbReference type="InterPro" id="IPR049278">
    <property type="entry name" value="MS_channel_C"/>
</dbReference>
<accession>A0ABW5LKP7</accession>
<gene>
    <name evidence="11" type="ORF">ACFSR1_21765</name>
</gene>
<dbReference type="InterPro" id="IPR023408">
    <property type="entry name" value="MscS_beta-dom_sf"/>
</dbReference>
<dbReference type="SUPFAM" id="SSF50182">
    <property type="entry name" value="Sm-like ribonucleoproteins"/>
    <property type="match status" value="1"/>
</dbReference>
<evidence type="ECO:0000256" key="5">
    <source>
        <dbReference type="ARBA" id="ARBA00022989"/>
    </source>
</evidence>
<feature type="transmembrane region" description="Helical" evidence="7">
    <location>
        <begin position="46"/>
        <end position="67"/>
    </location>
</feature>
<dbReference type="InterPro" id="IPR011066">
    <property type="entry name" value="MscS_channel_C_sf"/>
</dbReference>